<dbReference type="PANTHER" id="PTHR10605:SF56">
    <property type="entry name" value="BIFUNCTIONAL HEPARAN SULFATE N-DEACETYLASE_N-SULFOTRANSFERASE"/>
    <property type="match status" value="1"/>
</dbReference>
<dbReference type="Gene3D" id="3.40.50.300">
    <property type="entry name" value="P-loop containing nucleotide triphosphate hydrolases"/>
    <property type="match status" value="1"/>
</dbReference>
<gene>
    <name evidence="5" type="ORF">CHM34_03860</name>
</gene>
<dbReference type="PANTHER" id="PTHR10605">
    <property type="entry name" value="HEPARAN SULFATE SULFOTRANSFERASE"/>
    <property type="match status" value="1"/>
</dbReference>
<sequence length="251" mass="29995">MPDYIIAGAQKCGTTSLYHYLTDNRYIVPAKKKEVHFFDWNYRKGTSWYTDQFPLPLKRKKRGFITGEASPYYLFHPHAAKRAFDTVPGAKIIVLLRNPVDRAYSHYNHQVRRGKENLSFEEAIEKEGARLRMERRKMLRNPNYNSQTYWRYSYLARGIYVDQLERWMKYFPRKQMLIIRSEDFYKNTGSTLRKVTGFLGVPDSSPKTTNPYKSGSYEPMNPDTRQLLINYFRPHNRRLYQKLNVDFGWDQ</sequence>
<dbReference type="InterPro" id="IPR027417">
    <property type="entry name" value="P-loop_NTPase"/>
</dbReference>
<evidence type="ECO:0000256" key="1">
    <source>
        <dbReference type="ARBA" id="ARBA00022679"/>
    </source>
</evidence>
<dbReference type="GO" id="GO:0008146">
    <property type="term" value="F:sulfotransferase activity"/>
    <property type="evidence" value="ECO:0007669"/>
    <property type="project" value="InterPro"/>
</dbReference>
<feature type="domain" description="Sulfotransferase" evidence="4">
    <location>
        <begin position="2"/>
        <end position="205"/>
    </location>
</feature>
<dbReference type="EMBL" id="NOWF01000002">
    <property type="protein sequence ID" value="OYD09170.1"/>
    <property type="molecule type" value="Genomic_DNA"/>
</dbReference>
<protein>
    <recommendedName>
        <fullName evidence="4">Sulfotransferase domain-containing protein</fullName>
    </recommendedName>
</protein>
<feature type="region of interest" description="Disordered" evidence="3">
    <location>
        <begin position="202"/>
        <end position="221"/>
    </location>
</feature>
<dbReference type="SUPFAM" id="SSF52540">
    <property type="entry name" value="P-loop containing nucleoside triphosphate hydrolases"/>
    <property type="match status" value="1"/>
</dbReference>
<evidence type="ECO:0000259" key="4">
    <source>
        <dbReference type="Pfam" id="PF00685"/>
    </source>
</evidence>
<dbReference type="Pfam" id="PF00685">
    <property type="entry name" value="Sulfotransfer_1"/>
    <property type="match status" value="1"/>
</dbReference>
<dbReference type="AlphaFoldDB" id="A0A235BA36"/>
<keyword evidence="6" id="KW-1185">Reference proteome</keyword>
<accession>A0A235BA36</accession>
<evidence type="ECO:0000256" key="3">
    <source>
        <dbReference type="SAM" id="MobiDB-lite"/>
    </source>
</evidence>
<dbReference type="InterPro" id="IPR000863">
    <property type="entry name" value="Sulfotransferase_dom"/>
</dbReference>
<proteinExistence type="predicted"/>
<comment type="caution">
    <text evidence="5">The sequence shown here is derived from an EMBL/GenBank/DDBJ whole genome shotgun (WGS) entry which is preliminary data.</text>
</comment>
<keyword evidence="2" id="KW-0325">Glycoprotein</keyword>
<evidence type="ECO:0000313" key="5">
    <source>
        <dbReference type="EMBL" id="OYD09170.1"/>
    </source>
</evidence>
<evidence type="ECO:0000256" key="2">
    <source>
        <dbReference type="ARBA" id="ARBA00023180"/>
    </source>
</evidence>
<keyword evidence="1" id="KW-0808">Transferase</keyword>
<name>A0A235BA36_9BACL</name>
<dbReference type="Proteomes" id="UP000215459">
    <property type="component" value="Unassembled WGS sequence"/>
</dbReference>
<reference evidence="5 6" key="1">
    <citation type="submission" date="2017-07" db="EMBL/GenBank/DDBJ databases">
        <title>The genome sequence of Paludifilum halophilum highlights mechanisms for microbial adaptation to high salt environemnts.</title>
        <authorList>
            <person name="Belbahri L."/>
        </authorList>
    </citation>
    <scope>NUCLEOTIDE SEQUENCE [LARGE SCALE GENOMIC DNA]</scope>
    <source>
        <strain evidence="5 6">DSM 102817</strain>
    </source>
</reference>
<dbReference type="OrthoDB" id="9797480at2"/>
<evidence type="ECO:0000313" key="6">
    <source>
        <dbReference type="Proteomes" id="UP000215459"/>
    </source>
</evidence>
<organism evidence="5 6">
    <name type="scientific">Paludifilum halophilum</name>
    <dbReference type="NCBI Taxonomy" id="1642702"/>
    <lineage>
        <taxon>Bacteria</taxon>
        <taxon>Bacillati</taxon>
        <taxon>Bacillota</taxon>
        <taxon>Bacilli</taxon>
        <taxon>Bacillales</taxon>
        <taxon>Thermoactinomycetaceae</taxon>
        <taxon>Paludifilum</taxon>
    </lineage>
</organism>
<dbReference type="InterPro" id="IPR037359">
    <property type="entry name" value="NST/OST"/>
</dbReference>